<evidence type="ECO:0000256" key="1">
    <source>
        <dbReference type="ARBA" id="ARBA00023015"/>
    </source>
</evidence>
<dbReference type="OrthoDB" id="9798934at2"/>
<dbReference type="InterPro" id="IPR028082">
    <property type="entry name" value="Peripla_BP_I"/>
</dbReference>
<sequence length="335" mass="36758">MATIKDVAREAGVSVATVSRVINQSPKASKMSIAAVKSAMNKLGYRPNAAARALVNQSSNTIGVLVNDVSDPFFGTMVKAVDAVAHKNGKHILICNGYHTAQEERQSIELLINNRCDALVIHSKALSDEELIEFAEEVPSMVLINRRIEAIADRCISLNNYKGAYLATEHLIRQGHTKIAYISSDHKIEDAEQRLLGYRDALKKHAISLPESYIEYGKPYGEGGEQAMTNLLTKSLEITAVVGYNDFMAAGAIAVLDENDIHSPEQVSVIGFDDVLIARYIHPRLTTIRYPIQMMAERATELALALARNENIEAGGLIYSPTLVQRNSVRPLKTS</sequence>
<gene>
    <name evidence="5" type="ordered locus">S70_03455</name>
</gene>
<keyword evidence="3" id="KW-0804">Transcription</keyword>
<dbReference type="Pfam" id="PF00356">
    <property type="entry name" value="LacI"/>
    <property type="match status" value="1"/>
</dbReference>
<dbReference type="InterPro" id="IPR046335">
    <property type="entry name" value="LacI/GalR-like_sensor"/>
</dbReference>
<feature type="domain" description="HTH lacI-type" evidence="4">
    <location>
        <begin position="2"/>
        <end position="56"/>
    </location>
</feature>
<dbReference type="SMART" id="SM00354">
    <property type="entry name" value="HTH_LACI"/>
    <property type="match status" value="1"/>
</dbReference>
<dbReference type="InterPro" id="IPR010982">
    <property type="entry name" value="Lambda_DNA-bd_dom_sf"/>
</dbReference>
<dbReference type="Gene3D" id="1.10.260.40">
    <property type="entry name" value="lambda repressor-like DNA-binding domains"/>
    <property type="match status" value="1"/>
</dbReference>
<evidence type="ECO:0000313" key="6">
    <source>
        <dbReference type="Proteomes" id="UP000005012"/>
    </source>
</evidence>
<evidence type="ECO:0000256" key="3">
    <source>
        <dbReference type="ARBA" id="ARBA00023163"/>
    </source>
</evidence>
<dbReference type="SUPFAM" id="SSF53822">
    <property type="entry name" value="Periplasmic binding protein-like I"/>
    <property type="match status" value="1"/>
</dbReference>
<evidence type="ECO:0000313" key="5">
    <source>
        <dbReference type="EMBL" id="AFH92574.1"/>
    </source>
</evidence>
<dbReference type="PROSITE" id="PS50932">
    <property type="entry name" value="HTH_LACI_2"/>
    <property type="match status" value="1"/>
</dbReference>
<dbReference type="GO" id="GO:0000976">
    <property type="term" value="F:transcription cis-regulatory region binding"/>
    <property type="evidence" value="ECO:0007669"/>
    <property type="project" value="TreeGrafter"/>
</dbReference>
<dbReference type="RefSeq" id="WP_004921645.1">
    <property type="nucleotide sequence ID" value="NC_017731.1"/>
</dbReference>
<dbReference type="PATRIC" id="fig|1157951.4.peg.681"/>
<organism evidence="5 6">
    <name type="scientific">Providencia stuartii (strain MRSN 2154)</name>
    <dbReference type="NCBI Taxonomy" id="1157951"/>
    <lineage>
        <taxon>Bacteria</taxon>
        <taxon>Pseudomonadati</taxon>
        <taxon>Pseudomonadota</taxon>
        <taxon>Gammaproteobacteria</taxon>
        <taxon>Enterobacterales</taxon>
        <taxon>Morganellaceae</taxon>
        <taxon>Providencia</taxon>
    </lineage>
</organism>
<evidence type="ECO:0000256" key="2">
    <source>
        <dbReference type="ARBA" id="ARBA00023125"/>
    </source>
</evidence>
<accession>A0A140NFR3</accession>
<reference evidence="6" key="2">
    <citation type="submission" date="2012-04" db="EMBL/GenBank/DDBJ databases">
        <title>Complete genome sequence of Providencia stuartii clinical isolate MRSN 2154.</title>
        <authorList>
            <person name="Clifford R.J."/>
            <person name="Hang J."/>
            <person name="Riley M.C."/>
            <person name="Onmus-Leone F."/>
            <person name="Kuschner R.A."/>
            <person name="Lesho E.P."/>
            <person name="Waterman P.E."/>
        </authorList>
    </citation>
    <scope>NUCLEOTIDE SEQUENCE [LARGE SCALE GENOMIC DNA]</scope>
    <source>
        <strain evidence="6">MRSN 2154</strain>
    </source>
</reference>
<dbReference type="HOGENOM" id="CLU_037628_6_0_6"/>
<evidence type="ECO:0000259" key="4">
    <source>
        <dbReference type="PROSITE" id="PS50932"/>
    </source>
</evidence>
<dbReference type="Gene3D" id="3.40.50.2300">
    <property type="match status" value="2"/>
</dbReference>
<name>A0A140NFR3_PROSM</name>
<dbReference type="AlphaFoldDB" id="A0A140NFR3"/>
<dbReference type="GeneID" id="93518575"/>
<dbReference type="SUPFAM" id="SSF47413">
    <property type="entry name" value="lambda repressor-like DNA-binding domains"/>
    <property type="match status" value="1"/>
</dbReference>
<dbReference type="PRINTS" id="PR00036">
    <property type="entry name" value="HTHLACI"/>
</dbReference>
<keyword evidence="1" id="KW-0805">Transcription regulation</keyword>
<dbReference type="Pfam" id="PF13377">
    <property type="entry name" value="Peripla_BP_3"/>
    <property type="match status" value="1"/>
</dbReference>
<dbReference type="KEGG" id="psi:S70_03455"/>
<protein>
    <recommendedName>
        <fullName evidence="4">HTH lacI-type domain-containing protein</fullName>
    </recommendedName>
</protein>
<dbReference type="PROSITE" id="PS00356">
    <property type="entry name" value="HTH_LACI_1"/>
    <property type="match status" value="1"/>
</dbReference>
<dbReference type="Proteomes" id="UP000005012">
    <property type="component" value="Chromosome"/>
</dbReference>
<dbReference type="CDD" id="cd06270">
    <property type="entry name" value="PBP1_GalS-like"/>
    <property type="match status" value="1"/>
</dbReference>
<dbReference type="GO" id="GO:0003700">
    <property type="term" value="F:DNA-binding transcription factor activity"/>
    <property type="evidence" value="ECO:0007669"/>
    <property type="project" value="TreeGrafter"/>
</dbReference>
<dbReference type="PANTHER" id="PTHR30146:SF98">
    <property type="entry name" value="HTH-TYPE TRANSCRIPTIONAL REGULATOR GALR"/>
    <property type="match status" value="1"/>
</dbReference>
<proteinExistence type="predicted"/>
<dbReference type="PANTHER" id="PTHR30146">
    <property type="entry name" value="LACI-RELATED TRANSCRIPTIONAL REPRESSOR"/>
    <property type="match status" value="1"/>
</dbReference>
<dbReference type="InterPro" id="IPR000843">
    <property type="entry name" value="HTH_LacI"/>
</dbReference>
<keyword evidence="2" id="KW-0238">DNA-binding</keyword>
<dbReference type="CDD" id="cd01392">
    <property type="entry name" value="HTH_LacI"/>
    <property type="match status" value="1"/>
</dbReference>
<reference evidence="5 6" key="1">
    <citation type="journal article" date="2012" name="J. Bacteriol.">
        <title>Complete Genome Sequence of Providencia stuartii Clinical Isolate MRSN 2154.</title>
        <authorList>
            <person name="Clifford R.J."/>
            <person name="Hang J."/>
            <person name="Riley M.C."/>
            <person name="Onmus-Leone F."/>
            <person name="Kuschner R.A."/>
            <person name="Lesho E.P."/>
            <person name="Waterman P.E."/>
        </authorList>
    </citation>
    <scope>NUCLEOTIDE SEQUENCE [LARGE SCALE GENOMIC DNA]</scope>
    <source>
        <strain evidence="5 6">MRSN 2154</strain>
    </source>
</reference>
<dbReference type="EMBL" id="CP003488">
    <property type="protein sequence ID" value="AFH92574.1"/>
    <property type="molecule type" value="Genomic_DNA"/>
</dbReference>